<gene>
    <name evidence="2" type="ORF">N658DRAFT_503239</name>
</gene>
<feature type="region of interest" description="Disordered" evidence="1">
    <location>
        <begin position="107"/>
        <end position="218"/>
    </location>
</feature>
<keyword evidence="3" id="KW-1185">Reference proteome</keyword>
<feature type="region of interest" description="Disordered" evidence="1">
    <location>
        <begin position="293"/>
        <end position="373"/>
    </location>
</feature>
<comment type="caution">
    <text evidence="2">The sequence shown here is derived from an EMBL/GenBank/DDBJ whole genome shotgun (WGS) entry which is preliminary data.</text>
</comment>
<evidence type="ECO:0000313" key="3">
    <source>
        <dbReference type="Proteomes" id="UP001305647"/>
    </source>
</evidence>
<evidence type="ECO:0000256" key="1">
    <source>
        <dbReference type="SAM" id="MobiDB-lite"/>
    </source>
</evidence>
<feature type="compositionally biased region" description="Basic and acidic residues" evidence="1">
    <location>
        <begin position="174"/>
        <end position="199"/>
    </location>
</feature>
<sequence length="453" mass="49529">MERDSRRDRGQWRGCYTFQDITREGDAGRVPKRIGGLKMGHTYYYYYELDGTSETHDPAQPSTNTCPYLPGQTVNTLFIPVEQSRRKRSASLTSLRDEDFMTMDPASKFVAPRPAPTPPEPSRRIGTAPLRTLQQKRPARSPSPSSRWMSLPRKLFSRKSSSSSLRDTQNAQAEDERSLRSEGSRSRDISPESLRRFLVDENPLDNEPETGDRPTIDIPEDIVEENEDDDNFATSAVSETMEFVGLSPPPQRALSPAMSMASVRDTAAASAAPTSPYLTVPAAFIRAPPRLPALDTADRTTGGQPEFPLSALRPQHVPESPDSHCPPDFDLSDDEEEEEEEDDDTSGNDAEDPLDNSNTTTTTTTVGHHQTRLPFARPFTATLSTYSLPRTAGTDGEKLSAAAAAAAQQPAAVMAGAAVGPLMLASPITDSGLGELVSELGWMADVIREEYVV</sequence>
<reference evidence="2" key="2">
    <citation type="submission" date="2023-05" db="EMBL/GenBank/DDBJ databases">
        <authorList>
            <consortium name="Lawrence Berkeley National Laboratory"/>
            <person name="Steindorff A."/>
            <person name="Hensen N."/>
            <person name="Bonometti L."/>
            <person name="Westerberg I."/>
            <person name="Brannstrom I.O."/>
            <person name="Guillou S."/>
            <person name="Cros-Aarteil S."/>
            <person name="Calhoun S."/>
            <person name="Haridas S."/>
            <person name="Kuo A."/>
            <person name="Mondo S."/>
            <person name="Pangilinan J."/>
            <person name="Riley R."/>
            <person name="Labutti K."/>
            <person name="Andreopoulos B."/>
            <person name="Lipzen A."/>
            <person name="Chen C."/>
            <person name="Yanf M."/>
            <person name="Daum C."/>
            <person name="Ng V."/>
            <person name="Clum A."/>
            <person name="Ohm R."/>
            <person name="Martin F."/>
            <person name="Silar P."/>
            <person name="Natvig D."/>
            <person name="Lalanne C."/>
            <person name="Gautier V."/>
            <person name="Ament-Velasquez S.L."/>
            <person name="Kruys A."/>
            <person name="Hutchinson M.I."/>
            <person name="Powell A.J."/>
            <person name="Barry K."/>
            <person name="Miller A.N."/>
            <person name="Grigoriev I.V."/>
            <person name="Debuchy R."/>
            <person name="Gladieux P."/>
            <person name="Thoren M.H."/>
            <person name="Johannesson H."/>
        </authorList>
    </citation>
    <scope>NUCLEOTIDE SEQUENCE</scope>
    <source>
        <strain evidence="2">CBS 757.83</strain>
    </source>
</reference>
<dbReference type="Proteomes" id="UP001305647">
    <property type="component" value="Unassembled WGS sequence"/>
</dbReference>
<dbReference type="PANTHER" id="PTHR40625:SF1">
    <property type="entry name" value="AMP-ACTIVATED PROTEIN KINASE GLYCOGEN-BINDING DOMAIN-CONTAINING PROTEIN"/>
    <property type="match status" value="1"/>
</dbReference>
<dbReference type="PANTHER" id="PTHR40625">
    <property type="entry name" value="GTP-BINDING PROTEIN ESDC-RELATED"/>
    <property type="match status" value="1"/>
</dbReference>
<organism evidence="2 3">
    <name type="scientific">Parathielavia hyrcaniae</name>
    <dbReference type="NCBI Taxonomy" id="113614"/>
    <lineage>
        <taxon>Eukaryota</taxon>
        <taxon>Fungi</taxon>
        <taxon>Dikarya</taxon>
        <taxon>Ascomycota</taxon>
        <taxon>Pezizomycotina</taxon>
        <taxon>Sordariomycetes</taxon>
        <taxon>Sordariomycetidae</taxon>
        <taxon>Sordariales</taxon>
        <taxon>Chaetomiaceae</taxon>
        <taxon>Parathielavia</taxon>
    </lineage>
</organism>
<proteinExistence type="predicted"/>
<feature type="compositionally biased region" description="Low complexity" evidence="1">
    <location>
        <begin position="140"/>
        <end position="166"/>
    </location>
</feature>
<evidence type="ECO:0000313" key="2">
    <source>
        <dbReference type="EMBL" id="KAK4106849.1"/>
    </source>
</evidence>
<dbReference type="AlphaFoldDB" id="A0AAN6QDN7"/>
<feature type="compositionally biased region" description="Acidic residues" evidence="1">
    <location>
        <begin position="330"/>
        <end position="354"/>
    </location>
</feature>
<name>A0AAN6QDN7_9PEZI</name>
<protein>
    <submittedName>
        <fullName evidence="2">Uncharacterized protein</fullName>
    </submittedName>
</protein>
<dbReference type="EMBL" id="MU863624">
    <property type="protein sequence ID" value="KAK4106849.1"/>
    <property type="molecule type" value="Genomic_DNA"/>
</dbReference>
<reference evidence="2" key="1">
    <citation type="journal article" date="2023" name="Mol. Phylogenet. Evol.">
        <title>Genome-scale phylogeny and comparative genomics of the fungal order Sordariales.</title>
        <authorList>
            <person name="Hensen N."/>
            <person name="Bonometti L."/>
            <person name="Westerberg I."/>
            <person name="Brannstrom I.O."/>
            <person name="Guillou S."/>
            <person name="Cros-Aarteil S."/>
            <person name="Calhoun S."/>
            <person name="Haridas S."/>
            <person name="Kuo A."/>
            <person name="Mondo S."/>
            <person name="Pangilinan J."/>
            <person name="Riley R."/>
            <person name="LaButti K."/>
            <person name="Andreopoulos B."/>
            <person name="Lipzen A."/>
            <person name="Chen C."/>
            <person name="Yan M."/>
            <person name="Daum C."/>
            <person name="Ng V."/>
            <person name="Clum A."/>
            <person name="Steindorff A."/>
            <person name="Ohm R.A."/>
            <person name="Martin F."/>
            <person name="Silar P."/>
            <person name="Natvig D.O."/>
            <person name="Lalanne C."/>
            <person name="Gautier V."/>
            <person name="Ament-Velasquez S.L."/>
            <person name="Kruys A."/>
            <person name="Hutchinson M.I."/>
            <person name="Powell A.J."/>
            <person name="Barry K."/>
            <person name="Miller A.N."/>
            <person name="Grigoriev I.V."/>
            <person name="Debuchy R."/>
            <person name="Gladieux P."/>
            <person name="Hiltunen Thoren M."/>
            <person name="Johannesson H."/>
        </authorList>
    </citation>
    <scope>NUCLEOTIDE SEQUENCE</scope>
    <source>
        <strain evidence="2">CBS 757.83</strain>
    </source>
</reference>
<accession>A0AAN6QDN7</accession>